<evidence type="ECO:0000313" key="9">
    <source>
        <dbReference type="EMBL" id="ADP78426.1"/>
    </source>
</evidence>
<evidence type="ECO:0000259" key="8">
    <source>
        <dbReference type="PROSITE" id="PS51462"/>
    </source>
</evidence>
<name>E3J7F3_PSEI1</name>
<dbReference type="FunCoup" id="E3J7F3">
    <property type="interactions" value="84"/>
</dbReference>
<dbReference type="InterPro" id="IPR039121">
    <property type="entry name" value="NUDT19"/>
</dbReference>
<dbReference type="GO" id="GO:0016818">
    <property type="term" value="F:hydrolase activity, acting on acid anhydrides, in phosphorus-containing anhydrides"/>
    <property type="evidence" value="ECO:0007669"/>
    <property type="project" value="InterPro"/>
</dbReference>
<keyword evidence="3" id="KW-0479">Metal-binding</keyword>
<dbReference type="PROSITE" id="PS51462">
    <property type="entry name" value="NUDIX"/>
    <property type="match status" value="1"/>
</dbReference>
<dbReference type="SUPFAM" id="SSF55811">
    <property type="entry name" value="Nudix"/>
    <property type="match status" value="1"/>
</dbReference>
<evidence type="ECO:0000313" key="10">
    <source>
        <dbReference type="Proteomes" id="UP000002484"/>
    </source>
</evidence>
<dbReference type="CDD" id="cd18870">
    <property type="entry name" value="NUDIX_AcylCoAdiphos_Nudt19"/>
    <property type="match status" value="1"/>
</dbReference>
<keyword evidence="4 9" id="KW-0378">Hydrolase</keyword>
<dbReference type="GO" id="GO:0046872">
    <property type="term" value="F:metal ion binding"/>
    <property type="evidence" value="ECO:0007669"/>
    <property type="project" value="UniProtKB-KW"/>
</dbReference>
<keyword evidence="6" id="KW-0464">Manganese</keyword>
<organism evidence="9 10">
    <name type="scientific">Pseudofrankia inefficax (strain DSM 45817 / CECT 9037 / DDB 130130 / EuI1c)</name>
    <name type="common">Frankia inefficax</name>
    <dbReference type="NCBI Taxonomy" id="298654"/>
    <lineage>
        <taxon>Bacteria</taxon>
        <taxon>Bacillati</taxon>
        <taxon>Actinomycetota</taxon>
        <taxon>Actinomycetes</taxon>
        <taxon>Frankiales</taxon>
        <taxon>Frankiaceae</taxon>
        <taxon>Pseudofrankia</taxon>
    </lineage>
</organism>
<keyword evidence="10" id="KW-1185">Reference proteome</keyword>
<comment type="cofactor">
    <cofactor evidence="2">
        <name>Mg(2+)</name>
        <dbReference type="ChEBI" id="CHEBI:18420"/>
    </cofactor>
</comment>
<dbReference type="HOGENOM" id="CLU_059078_0_0_11"/>
<protein>
    <submittedName>
        <fullName evidence="9">NUDIX hydrolase</fullName>
    </submittedName>
</protein>
<dbReference type="eggNOG" id="COG0494">
    <property type="taxonomic scope" value="Bacteria"/>
</dbReference>
<evidence type="ECO:0000256" key="3">
    <source>
        <dbReference type="ARBA" id="ARBA00022723"/>
    </source>
</evidence>
<dbReference type="PANTHER" id="PTHR12318:SF0">
    <property type="entry name" value="ACYL-COENZYME A DIPHOSPHATASE NUDT19"/>
    <property type="match status" value="1"/>
</dbReference>
<dbReference type="Gene3D" id="3.90.79.10">
    <property type="entry name" value="Nucleoside Triphosphate Pyrophosphohydrolase"/>
    <property type="match status" value="1"/>
</dbReference>
<feature type="compositionally biased region" description="Polar residues" evidence="7">
    <location>
        <begin position="307"/>
        <end position="318"/>
    </location>
</feature>
<keyword evidence="5" id="KW-0460">Magnesium</keyword>
<feature type="region of interest" description="Disordered" evidence="7">
    <location>
        <begin position="294"/>
        <end position="318"/>
    </location>
</feature>
<dbReference type="RefSeq" id="WP_013421549.1">
    <property type="nucleotide sequence ID" value="NC_014666.1"/>
</dbReference>
<dbReference type="AlphaFoldDB" id="E3J7F3"/>
<evidence type="ECO:0000256" key="2">
    <source>
        <dbReference type="ARBA" id="ARBA00001946"/>
    </source>
</evidence>
<gene>
    <name evidence="9" type="ordered locus">FraEuI1c_0340</name>
</gene>
<evidence type="ECO:0000256" key="4">
    <source>
        <dbReference type="ARBA" id="ARBA00022801"/>
    </source>
</evidence>
<accession>E3J7F3</accession>
<dbReference type="STRING" id="298654.FraEuI1c_0340"/>
<evidence type="ECO:0000256" key="7">
    <source>
        <dbReference type="SAM" id="MobiDB-lite"/>
    </source>
</evidence>
<dbReference type="Proteomes" id="UP000002484">
    <property type="component" value="Chromosome"/>
</dbReference>
<dbReference type="InParanoid" id="E3J7F3"/>
<feature type="domain" description="Nudix hydrolase" evidence="8">
    <location>
        <begin position="19"/>
        <end position="224"/>
    </location>
</feature>
<dbReference type="KEGG" id="fri:FraEuI1c_0340"/>
<evidence type="ECO:0000256" key="1">
    <source>
        <dbReference type="ARBA" id="ARBA00001936"/>
    </source>
</evidence>
<dbReference type="PANTHER" id="PTHR12318">
    <property type="entry name" value="TESTOSTERONE-REGULATED PROTEIN RP2"/>
    <property type="match status" value="1"/>
</dbReference>
<comment type="cofactor">
    <cofactor evidence="1">
        <name>Mn(2+)</name>
        <dbReference type="ChEBI" id="CHEBI:29035"/>
    </cofactor>
</comment>
<sequence>MPLSSPRGVLAANAGPVAPLRDASTVVLLRDAPGGIEAYVVKRVRTMAFAGGVFAFPGGRVDPADSAVDVRWSGPPVGALMGTLEPDPELARALVSAAVRETFEECGVLLAGPAEGAERPLDLTGPGWIADRWAMERRELGLGELLARHELALRAQLLAPWARWITPEVEPRRYDTRFFMAALPPGQTPGELSGEADRMEWIRPAEALERHTAGLMAMLPPTASMLADLLDYATVADVLAAAPGRAIAPIMPKIVIADGAVHFLLPHDPEYATAAPPADPASATAIIAATAAGPGHSAWTHGPNDAALTTPSTTPEQV</sequence>
<dbReference type="InterPro" id="IPR000086">
    <property type="entry name" value="NUDIX_hydrolase_dom"/>
</dbReference>
<dbReference type="InterPro" id="IPR015797">
    <property type="entry name" value="NUDIX_hydrolase-like_dom_sf"/>
</dbReference>
<evidence type="ECO:0000256" key="6">
    <source>
        <dbReference type="ARBA" id="ARBA00023211"/>
    </source>
</evidence>
<dbReference type="EMBL" id="CP002299">
    <property type="protein sequence ID" value="ADP78426.1"/>
    <property type="molecule type" value="Genomic_DNA"/>
</dbReference>
<reference evidence="9 10" key="1">
    <citation type="submission" date="2010-10" db="EMBL/GenBank/DDBJ databases">
        <title>Complete sequence of Frankia sp. EuI1c.</title>
        <authorList>
            <consortium name="US DOE Joint Genome Institute"/>
            <person name="Lucas S."/>
            <person name="Copeland A."/>
            <person name="Lapidus A."/>
            <person name="Cheng J.-F."/>
            <person name="Bruce D."/>
            <person name="Goodwin L."/>
            <person name="Pitluck S."/>
            <person name="Chertkov O."/>
            <person name="Detter J.C."/>
            <person name="Han C."/>
            <person name="Tapia R."/>
            <person name="Land M."/>
            <person name="Hauser L."/>
            <person name="Jeffries C."/>
            <person name="Kyrpides N."/>
            <person name="Ivanova N."/>
            <person name="Mikhailova N."/>
            <person name="Beauchemin N."/>
            <person name="Sen A."/>
            <person name="Sur S.A."/>
            <person name="Gtari M."/>
            <person name="Wall L."/>
            <person name="Tisa L."/>
            <person name="Woyke T."/>
        </authorList>
    </citation>
    <scope>NUCLEOTIDE SEQUENCE [LARGE SCALE GENOMIC DNA]</scope>
    <source>
        <strain evidence="10">DSM 45817 / CECT 9037 / EuI1c</strain>
    </source>
</reference>
<proteinExistence type="predicted"/>
<evidence type="ECO:0000256" key="5">
    <source>
        <dbReference type="ARBA" id="ARBA00022842"/>
    </source>
</evidence>